<feature type="compositionally biased region" description="Low complexity" evidence="1">
    <location>
        <begin position="544"/>
        <end position="556"/>
    </location>
</feature>
<keyword evidence="2" id="KW-0732">Signal</keyword>
<gene>
    <name evidence="5" type="primary">MEPE</name>
    <name evidence="3" type="ORF">CR201_G0022455</name>
</gene>
<feature type="region of interest" description="Disordered" evidence="1">
    <location>
        <begin position="268"/>
        <end position="556"/>
    </location>
</feature>
<feature type="compositionally biased region" description="Basic and acidic residues" evidence="1">
    <location>
        <begin position="350"/>
        <end position="359"/>
    </location>
</feature>
<dbReference type="GO" id="GO:1990430">
    <property type="term" value="F:extracellular matrix protein binding"/>
    <property type="evidence" value="ECO:0007669"/>
    <property type="project" value="TreeGrafter"/>
</dbReference>
<sequence length="556" mass="62353">MRVFCVGLLLFSVTWAAPTFQPQTEKTKQSCVEEQRITYKGHHEKHGHYVFKCVYMSPGKKNQTDVKQEEKNKDNTGFHHLGKRINQELSPKENIVQERKKDLSLSEASENKGSSKSQNYFTNRQRLNKEYSISNKENTHNGLRMSIYTKSTGNKGFEDGDDAISKLHDQEEYGAALIRNNMQHIMGPVTAIKLLEEENKENTPRNVLNKIPASMNYAKAHSKDKKKPQRDSQAQKSPVKSKSTHRIQHNIDYLKHLSKVKKIPSDFEGSGYTDLQERGDNDISPFSGDGQPFKDIPGKGEATGPDLEGKDIQTGFAGPSEAESTHLDTKKPGYNEIRKREENGGNTIGTRDETVKEADAVDVSLVEGSNNIMGSTNFKELPGREGNRVDAGSQNAHQGKVEFHYPPAPSKEKRKEGSSDATESTNYNEIPRNGKGSTRKVVDHSNRNQATLNEKQRFPSKGKSQGLPIPSRGLDNEIKTEMDSFNGPSHENIITHSRKYHYVPHRQNNSTRNKGMPHGKGSWGRQSHSNRRFSSRRRDDSSESSDSGSSSESDGD</sequence>
<dbReference type="Ensembl" id="ENSPPYT00000048149.1">
    <property type="protein sequence ID" value="ENSPPYP00000038912.1"/>
    <property type="gene ID" value="ENSPPYG00000014919.2"/>
</dbReference>
<dbReference type="GeneTree" id="ENSGT00390000010702"/>
<feature type="chain" id="PRO_5014560618" evidence="2">
    <location>
        <begin position="17"/>
        <end position="556"/>
    </location>
</feature>
<proteinExistence type="predicted"/>
<feature type="compositionally biased region" description="Polar residues" evidence="1">
    <location>
        <begin position="486"/>
        <end position="495"/>
    </location>
</feature>
<dbReference type="EMBL" id="NDHI03003433">
    <property type="protein sequence ID" value="PNJ52691.1"/>
    <property type="molecule type" value="Genomic_DNA"/>
</dbReference>
<feature type="region of interest" description="Disordered" evidence="1">
    <location>
        <begin position="100"/>
        <end position="126"/>
    </location>
</feature>
<feature type="compositionally biased region" description="Polar residues" evidence="1">
    <location>
        <begin position="231"/>
        <end position="241"/>
    </location>
</feature>
<reference evidence="5 6" key="1">
    <citation type="submission" date="2008-02" db="EMBL/GenBank/DDBJ databases">
        <title>A 6x draft sequence assembly of the Pongo pygmaeus abelii genome.</title>
        <authorList>
            <person name="Wilson R.K."/>
            <person name="Mardis E."/>
        </authorList>
    </citation>
    <scope>NUCLEOTIDE SEQUENCE [LARGE SCALE GENOMIC DNA]</scope>
</reference>
<evidence type="ECO:0000313" key="6">
    <source>
        <dbReference type="Proteomes" id="UP000001595"/>
    </source>
</evidence>
<feature type="compositionally biased region" description="Polar residues" evidence="1">
    <location>
        <begin position="367"/>
        <end position="378"/>
    </location>
</feature>
<feature type="compositionally biased region" description="Polar residues" evidence="1">
    <location>
        <begin position="106"/>
        <end position="126"/>
    </location>
</feature>
<evidence type="ECO:0000256" key="1">
    <source>
        <dbReference type="SAM" id="MobiDB-lite"/>
    </source>
</evidence>
<accession>A0A2J8V5A0</accession>
<dbReference type="Pfam" id="PF07175">
    <property type="entry name" value="Osteoregulin"/>
    <property type="match status" value="1"/>
</dbReference>
<dbReference type="GO" id="GO:0031012">
    <property type="term" value="C:extracellular matrix"/>
    <property type="evidence" value="ECO:0007669"/>
    <property type="project" value="TreeGrafter"/>
</dbReference>
<name>A0A2J8V5A0_PONAB</name>
<feature type="compositionally biased region" description="Polar residues" evidence="1">
    <location>
        <begin position="419"/>
        <end position="428"/>
    </location>
</feature>
<dbReference type="GO" id="GO:0031214">
    <property type="term" value="P:biomineral tissue development"/>
    <property type="evidence" value="ECO:0007669"/>
    <property type="project" value="InterPro"/>
</dbReference>
<evidence type="ECO:0000313" key="5">
    <source>
        <dbReference type="Ensembl" id="ENSPPYP00000038912.1"/>
    </source>
</evidence>
<reference evidence="5" key="3">
    <citation type="submission" date="2025-05" db="UniProtKB">
        <authorList>
            <consortium name="Ensembl"/>
        </authorList>
    </citation>
    <scope>IDENTIFICATION</scope>
</reference>
<feature type="compositionally biased region" description="Basic and acidic residues" evidence="1">
    <location>
        <begin position="323"/>
        <end position="343"/>
    </location>
</feature>
<protein>
    <submittedName>
        <fullName evidence="3">MEPE isoform 1</fullName>
    </submittedName>
    <submittedName>
        <fullName evidence="4">MEPE isoform 2</fullName>
    </submittedName>
    <submittedName>
        <fullName evidence="5">Matrix extracellular phosphoglycoprotein</fullName>
    </submittedName>
</protein>
<dbReference type="EMBL" id="NDHI03003433">
    <property type="protein sequence ID" value="PNJ52690.1"/>
    <property type="molecule type" value="Genomic_DNA"/>
</dbReference>
<evidence type="ECO:0000313" key="4">
    <source>
        <dbReference type="EMBL" id="PNJ52691.1"/>
    </source>
</evidence>
<dbReference type="OMA" id="PGRKNQT"/>
<dbReference type="InterPro" id="IPR009837">
    <property type="entry name" value="MEPE"/>
</dbReference>
<dbReference type="PANTHER" id="PTHR16510">
    <property type="entry name" value="EXTRACELLULAR MATRIX PHOSPHOGLYCOPROTEIN WITH ASARM MOTIF"/>
    <property type="match status" value="1"/>
</dbReference>
<keyword evidence="6" id="KW-1185">Reference proteome</keyword>
<evidence type="ECO:0000256" key="2">
    <source>
        <dbReference type="SAM" id="SignalP"/>
    </source>
</evidence>
<feature type="region of interest" description="Disordered" evidence="1">
    <location>
        <begin position="218"/>
        <end position="247"/>
    </location>
</feature>
<evidence type="ECO:0000313" key="3">
    <source>
        <dbReference type="EMBL" id="PNJ52690.1"/>
    </source>
</evidence>
<dbReference type="Proteomes" id="UP000001595">
    <property type="component" value="Chromosome 4"/>
</dbReference>
<dbReference type="AlphaFoldDB" id="A0A2J8V5A0"/>
<feature type="signal peptide" evidence="2">
    <location>
        <begin position="1"/>
        <end position="16"/>
    </location>
</feature>
<dbReference type="PANTHER" id="PTHR16510:SF4">
    <property type="entry name" value="MATRIX EXTRACELLULAR PHOSPHOGLYCOPROTEIN"/>
    <property type="match status" value="1"/>
</dbReference>
<reference evidence="3" key="2">
    <citation type="submission" date="2017-12" db="EMBL/GenBank/DDBJ databases">
        <title>High-resolution comparative analysis of great ape genomes.</title>
        <authorList>
            <person name="Pollen A."/>
            <person name="Hastie A."/>
            <person name="Hormozdiari F."/>
            <person name="Dougherty M."/>
            <person name="Liu R."/>
            <person name="Chaisson M."/>
            <person name="Hoppe E."/>
            <person name="Hill C."/>
            <person name="Pang A."/>
            <person name="Hillier L."/>
            <person name="Baker C."/>
            <person name="Armstrong J."/>
            <person name="Shendure J."/>
            <person name="Paten B."/>
            <person name="Wilson R."/>
            <person name="Chao H."/>
            <person name="Schneider V."/>
            <person name="Ventura M."/>
            <person name="Kronenberg Z."/>
            <person name="Murali S."/>
            <person name="Gordon D."/>
            <person name="Cantsilieris S."/>
            <person name="Munson K."/>
            <person name="Nelson B."/>
            <person name="Raja A."/>
            <person name="Underwood J."/>
            <person name="Diekhans M."/>
            <person name="Fiddes I."/>
            <person name="Haussler D."/>
            <person name="Eichler E."/>
        </authorList>
    </citation>
    <scope>NUCLEOTIDE SEQUENCE [LARGE SCALE GENOMIC DNA]</scope>
    <source>
        <strain evidence="3">Susie</strain>
    </source>
</reference>
<accession>A0A8I5UPG9</accession>
<organism evidence="3">
    <name type="scientific">Pongo abelii</name>
    <name type="common">Sumatran orangutan</name>
    <name type="synonym">Pongo pygmaeus abelii</name>
    <dbReference type="NCBI Taxonomy" id="9601"/>
    <lineage>
        <taxon>Eukaryota</taxon>
        <taxon>Metazoa</taxon>
        <taxon>Chordata</taxon>
        <taxon>Craniata</taxon>
        <taxon>Vertebrata</taxon>
        <taxon>Euteleostomi</taxon>
        <taxon>Mammalia</taxon>
        <taxon>Eutheria</taxon>
        <taxon>Euarchontoglires</taxon>
        <taxon>Primates</taxon>
        <taxon>Haplorrhini</taxon>
        <taxon>Catarrhini</taxon>
        <taxon>Hominidae</taxon>
        <taxon>Pongo</taxon>
    </lineage>
</organism>